<reference evidence="7 8" key="1">
    <citation type="submission" date="2019-06" db="EMBL/GenBank/DDBJ databases">
        <title>Genomic Encyclopedia of Type Strains, Phase IV (KMG-V): Genome sequencing to study the core and pangenomes of soil and plant-associated prokaryotes.</title>
        <authorList>
            <person name="Whitman W."/>
        </authorList>
    </citation>
    <scope>NUCLEOTIDE SEQUENCE [LARGE SCALE GENOMIC DNA]</scope>
    <source>
        <strain evidence="7 8">BR 11622</strain>
    </source>
</reference>
<dbReference type="PROSITE" id="PS51318">
    <property type="entry name" value="TAT"/>
    <property type="match status" value="1"/>
</dbReference>
<keyword evidence="5" id="KW-0560">Oxidoreductase</keyword>
<dbReference type="PANTHER" id="PTHR42973">
    <property type="entry name" value="BINDING OXIDOREDUCTASE, PUTATIVE (AFU_ORTHOLOGUE AFUA_1G17690)-RELATED"/>
    <property type="match status" value="1"/>
</dbReference>
<dbReference type="GO" id="GO:0016491">
    <property type="term" value="F:oxidoreductase activity"/>
    <property type="evidence" value="ECO:0007669"/>
    <property type="project" value="UniProtKB-KW"/>
</dbReference>
<proteinExistence type="inferred from homology"/>
<name>A0A560HDK2_9PROT</name>
<dbReference type="OrthoDB" id="9775082at2"/>
<dbReference type="Proteomes" id="UP000315751">
    <property type="component" value="Unassembled WGS sequence"/>
</dbReference>
<comment type="similarity">
    <text evidence="2">Belongs to the oxygen-dependent FAD-linked oxidoreductase family.</text>
</comment>
<dbReference type="GO" id="GO:0071949">
    <property type="term" value="F:FAD binding"/>
    <property type="evidence" value="ECO:0007669"/>
    <property type="project" value="InterPro"/>
</dbReference>
<evidence type="ECO:0000256" key="5">
    <source>
        <dbReference type="ARBA" id="ARBA00023002"/>
    </source>
</evidence>
<evidence type="ECO:0000256" key="1">
    <source>
        <dbReference type="ARBA" id="ARBA00001974"/>
    </source>
</evidence>
<keyword evidence="8" id="KW-1185">Reference proteome</keyword>
<dbReference type="Gene3D" id="3.30.465.10">
    <property type="match status" value="1"/>
</dbReference>
<dbReference type="PROSITE" id="PS51387">
    <property type="entry name" value="FAD_PCMH"/>
    <property type="match status" value="1"/>
</dbReference>
<dbReference type="InterPro" id="IPR016166">
    <property type="entry name" value="FAD-bd_PCMH"/>
</dbReference>
<comment type="caution">
    <text evidence="7">The sequence shown here is derived from an EMBL/GenBank/DDBJ whole genome shotgun (WGS) entry which is preliminary data.</text>
</comment>
<accession>A0A560HDK2</accession>
<evidence type="ECO:0000256" key="3">
    <source>
        <dbReference type="ARBA" id="ARBA00022630"/>
    </source>
</evidence>
<dbReference type="Pfam" id="PF01565">
    <property type="entry name" value="FAD_binding_4"/>
    <property type="match status" value="1"/>
</dbReference>
<dbReference type="Pfam" id="PF08031">
    <property type="entry name" value="BBE"/>
    <property type="match status" value="1"/>
</dbReference>
<comment type="cofactor">
    <cofactor evidence="1">
        <name>FAD</name>
        <dbReference type="ChEBI" id="CHEBI:57692"/>
    </cofactor>
</comment>
<dbReference type="SUPFAM" id="SSF56176">
    <property type="entry name" value="FAD-binding/transporter-associated domain-like"/>
    <property type="match status" value="1"/>
</dbReference>
<keyword evidence="4" id="KW-0274">FAD</keyword>
<evidence type="ECO:0000313" key="8">
    <source>
        <dbReference type="Proteomes" id="UP000315751"/>
    </source>
</evidence>
<evidence type="ECO:0000259" key="6">
    <source>
        <dbReference type="PROSITE" id="PS51387"/>
    </source>
</evidence>
<dbReference type="RefSeq" id="WP_145729984.1">
    <property type="nucleotide sequence ID" value="NZ_VITR01000003.1"/>
</dbReference>
<dbReference type="InterPro" id="IPR016169">
    <property type="entry name" value="FAD-bd_PCMH_sub2"/>
</dbReference>
<dbReference type="Gene3D" id="3.40.462.20">
    <property type="match status" value="1"/>
</dbReference>
<dbReference type="AlphaFoldDB" id="A0A560HDK2"/>
<evidence type="ECO:0000256" key="2">
    <source>
        <dbReference type="ARBA" id="ARBA00005466"/>
    </source>
</evidence>
<evidence type="ECO:0000313" key="7">
    <source>
        <dbReference type="EMBL" id="TWB44141.1"/>
    </source>
</evidence>
<organism evidence="7 8">
    <name type="scientific">Nitrospirillum amazonense</name>
    <dbReference type="NCBI Taxonomy" id="28077"/>
    <lineage>
        <taxon>Bacteria</taxon>
        <taxon>Pseudomonadati</taxon>
        <taxon>Pseudomonadota</taxon>
        <taxon>Alphaproteobacteria</taxon>
        <taxon>Rhodospirillales</taxon>
        <taxon>Azospirillaceae</taxon>
        <taxon>Nitrospirillum</taxon>
    </lineage>
</organism>
<feature type="domain" description="FAD-binding PCMH-type" evidence="6">
    <location>
        <begin position="86"/>
        <end position="255"/>
    </location>
</feature>
<dbReference type="InterPro" id="IPR036318">
    <property type="entry name" value="FAD-bd_PCMH-like_sf"/>
</dbReference>
<gene>
    <name evidence="7" type="ORF">FBZ90_10347</name>
</gene>
<dbReference type="InterPro" id="IPR006094">
    <property type="entry name" value="Oxid_FAD_bind_N"/>
</dbReference>
<dbReference type="PANTHER" id="PTHR42973:SF39">
    <property type="entry name" value="FAD-BINDING PCMH-TYPE DOMAIN-CONTAINING PROTEIN"/>
    <property type="match status" value="1"/>
</dbReference>
<keyword evidence="3" id="KW-0285">Flavoprotein</keyword>
<evidence type="ECO:0000256" key="4">
    <source>
        <dbReference type="ARBA" id="ARBA00022827"/>
    </source>
</evidence>
<dbReference type="InterPro" id="IPR006311">
    <property type="entry name" value="TAT_signal"/>
</dbReference>
<dbReference type="InterPro" id="IPR012951">
    <property type="entry name" value="BBE"/>
</dbReference>
<dbReference type="InterPro" id="IPR050416">
    <property type="entry name" value="FAD-linked_Oxidoreductase"/>
</dbReference>
<sequence length="510" mass="55045">MGAFETATARRSILKGFGALAVGAGLPAKAAWGQKLLANPGVELHPQVHCPPPSAWSDLARALKGALVMPDDPFFGDYYRPNNLRFIKRPGGIARCSSADDVAACLNWAKTTNTPFAVRSGGHNYAGYSNTEGLLIDMSPMAGILEVDEKSGTVKIAGGTINSLVYKALERLGRTITHGRCDGVGAAGFLLGGGIGFNMRLYGIGSDLLHKTDLVLADGNTITASDGDDLLWACQGGGGGNFGINTSFTLQTFKVSTVTVFELSWSKDLDTVLYNLLHRLQEAPNGFGCKISVSVPARDANCFANAGMTVSVLGQAHFGQAAVEKLFGDLWQAADKKKVEADMAYWSAQDVLSEATFPYYYREKSTFMNTSTLTKDTVAALMDSARGMPRTSMGSAFKFFQVGGAVNNKKPGQTAFVHRGYDWLFSSEVNWWAPKDPDSLVNEALAWQESFYALALARTKAVGAYQNFPDPSLKDWQQDYYGDNYAKLRAVKTKVDPKSLFSYAQGIKPV</sequence>
<dbReference type="EMBL" id="VITR01000003">
    <property type="protein sequence ID" value="TWB44141.1"/>
    <property type="molecule type" value="Genomic_DNA"/>
</dbReference>
<protein>
    <submittedName>
        <fullName evidence="7">FAD/FMN-containing dehydrogenase</fullName>
    </submittedName>
</protein>